<proteinExistence type="inferred from homology"/>
<feature type="domain" description="HTH lysR-type" evidence="6">
    <location>
        <begin position="1"/>
        <end position="58"/>
    </location>
</feature>
<dbReference type="Gene3D" id="1.10.10.10">
    <property type="entry name" value="Winged helix-like DNA-binding domain superfamily/Winged helix DNA-binding domain"/>
    <property type="match status" value="1"/>
</dbReference>
<dbReference type="GO" id="GO:0003700">
    <property type="term" value="F:DNA-binding transcription factor activity"/>
    <property type="evidence" value="ECO:0007669"/>
    <property type="project" value="InterPro"/>
</dbReference>
<feature type="non-terminal residue" evidence="7">
    <location>
        <position position="320"/>
    </location>
</feature>
<protein>
    <submittedName>
        <fullName evidence="7">Transcriptional regulator, LysR family</fullName>
    </submittedName>
</protein>
<keyword evidence="4" id="KW-0804">Transcription</keyword>
<dbReference type="PRINTS" id="PR00039">
    <property type="entry name" value="HTHLYSR"/>
</dbReference>
<feature type="compositionally biased region" description="Low complexity" evidence="5">
    <location>
        <begin position="299"/>
        <end position="310"/>
    </location>
</feature>
<dbReference type="SUPFAM" id="SSF53850">
    <property type="entry name" value="Periplasmic binding protein-like II"/>
    <property type="match status" value="1"/>
</dbReference>
<comment type="similarity">
    <text evidence="1">Belongs to the LysR transcriptional regulatory family.</text>
</comment>
<dbReference type="SUPFAM" id="SSF46785">
    <property type="entry name" value="Winged helix' DNA-binding domain"/>
    <property type="match status" value="1"/>
</dbReference>
<sequence>MQLRNLELFCEVASRHSISKAAEACEVSQSSASQAMNQLEKRLGTQLIDRSKRPLELTSAGQVYFEGCRSILRSIRKLEERVQGVDNKVTGALRIGAIYSVGLLQMGTYIREYRERYPEVKLTLDYLHPDDVYSRVIQKQIDLGIVSFPRDGGEVSCVHWQNQKMMLAVHPDHPFAKKKTISINEISGENYVTFDSELRIRRRIDRWLRESKINMNIVHEFDNIENIKRAVEIGTGITILPLATIQREVNFHSLVAVELNDVEWERPLGVVHKRHKKLTRAAEHFVTLLQEHQQGVAPNNTTNLTNGNRTNGKEKALTSN</sequence>
<feature type="compositionally biased region" description="Basic and acidic residues" evidence="5">
    <location>
        <begin position="311"/>
        <end position="320"/>
    </location>
</feature>
<evidence type="ECO:0000259" key="6">
    <source>
        <dbReference type="PROSITE" id="PS50931"/>
    </source>
</evidence>
<dbReference type="InterPro" id="IPR050950">
    <property type="entry name" value="HTH-type_LysR_regulators"/>
</dbReference>
<evidence type="ECO:0000256" key="5">
    <source>
        <dbReference type="SAM" id="MobiDB-lite"/>
    </source>
</evidence>
<evidence type="ECO:0000256" key="4">
    <source>
        <dbReference type="ARBA" id="ARBA00023163"/>
    </source>
</evidence>
<reference evidence="7" key="1">
    <citation type="submission" date="2018-06" db="EMBL/GenBank/DDBJ databases">
        <authorList>
            <person name="Zhirakovskaya E."/>
        </authorList>
    </citation>
    <scope>NUCLEOTIDE SEQUENCE</scope>
</reference>
<dbReference type="InterPro" id="IPR005119">
    <property type="entry name" value="LysR_subst-bd"/>
</dbReference>
<dbReference type="InterPro" id="IPR000847">
    <property type="entry name" value="LysR_HTH_N"/>
</dbReference>
<dbReference type="PANTHER" id="PTHR30419:SF8">
    <property type="entry name" value="NITROGEN ASSIMILATION TRANSCRIPTIONAL ACTIVATOR-RELATED"/>
    <property type="match status" value="1"/>
</dbReference>
<keyword evidence="2" id="KW-0805">Transcription regulation</keyword>
<evidence type="ECO:0000313" key="7">
    <source>
        <dbReference type="EMBL" id="VAX42288.1"/>
    </source>
</evidence>
<organism evidence="7">
    <name type="scientific">hydrothermal vent metagenome</name>
    <dbReference type="NCBI Taxonomy" id="652676"/>
    <lineage>
        <taxon>unclassified sequences</taxon>
        <taxon>metagenomes</taxon>
        <taxon>ecological metagenomes</taxon>
    </lineage>
</organism>
<evidence type="ECO:0000256" key="1">
    <source>
        <dbReference type="ARBA" id="ARBA00009437"/>
    </source>
</evidence>
<dbReference type="GO" id="GO:0005829">
    <property type="term" value="C:cytosol"/>
    <property type="evidence" value="ECO:0007669"/>
    <property type="project" value="TreeGrafter"/>
</dbReference>
<evidence type="ECO:0000256" key="3">
    <source>
        <dbReference type="ARBA" id="ARBA00023125"/>
    </source>
</evidence>
<dbReference type="InterPro" id="IPR036390">
    <property type="entry name" value="WH_DNA-bd_sf"/>
</dbReference>
<dbReference type="GO" id="GO:0003677">
    <property type="term" value="F:DNA binding"/>
    <property type="evidence" value="ECO:0007669"/>
    <property type="project" value="UniProtKB-KW"/>
</dbReference>
<gene>
    <name evidence="7" type="ORF">MNBD_PLANCTO02-64</name>
</gene>
<keyword evidence="3" id="KW-0238">DNA-binding</keyword>
<dbReference type="Pfam" id="PF03466">
    <property type="entry name" value="LysR_substrate"/>
    <property type="match status" value="1"/>
</dbReference>
<dbReference type="PROSITE" id="PS50931">
    <property type="entry name" value="HTH_LYSR"/>
    <property type="match status" value="1"/>
</dbReference>
<dbReference type="AlphaFoldDB" id="A0A3B1E0E4"/>
<name>A0A3B1E0E4_9ZZZZ</name>
<dbReference type="PANTHER" id="PTHR30419">
    <property type="entry name" value="HTH-TYPE TRANSCRIPTIONAL REGULATOR YBHD"/>
    <property type="match status" value="1"/>
</dbReference>
<dbReference type="Pfam" id="PF00126">
    <property type="entry name" value="HTH_1"/>
    <property type="match status" value="1"/>
</dbReference>
<dbReference type="FunFam" id="1.10.10.10:FF:000001">
    <property type="entry name" value="LysR family transcriptional regulator"/>
    <property type="match status" value="1"/>
</dbReference>
<dbReference type="Gene3D" id="3.40.190.290">
    <property type="match status" value="1"/>
</dbReference>
<accession>A0A3B1E0E4</accession>
<dbReference type="InterPro" id="IPR036388">
    <property type="entry name" value="WH-like_DNA-bd_sf"/>
</dbReference>
<evidence type="ECO:0000256" key="2">
    <source>
        <dbReference type="ARBA" id="ARBA00023015"/>
    </source>
</evidence>
<feature type="region of interest" description="Disordered" evidence="5">
    <location>
        <begin position="294"/>
        <end position="320"/>
    </location>
</feature>
<dbReference type="EMBL" id="UOGL01000639">
    <property type="protein sequence ID" value="VAX42288.1"/>
    <property type="molecule type" value="Genomic_DNA"/>
</dbReference>
<dbReference type="CDD" id="cd05466">
    <property type="entry name" value="PBP2_LTTR_substrate"/>
    <property type="match status" value="1"/>
</dbReference>